<reference evidence="2" key="1">
    <citation type="submission" date="2021-07" db="EMBL/GenBank/DDBJ databases">
        <authorList>
            <person name="Catto M.A."/>
            <person name="Jacobson A."/>
            <person name="Kennedy G."/>
            <person name="Labadie P."/>
            <person name="Hunt B.G."/>
            <person name="Srinivasan R."/>
        </authorList>
    </citation>
    <scope>NUCLEOTIDE SEQUENCE</scope>
    <source>
        <strain evidence="2">PL_HMW_Pooled</strain>
        <tissue evidence="2">Head</tissue>
    </source>
</reference>
<dbReference type="Pfam" id="PF02373">
    <property type="entry name" value="JmjC"/>
    <property type="match status" value="1"/>
</dbReference>
<dbReference type="EMBL" id="JAHWGI010000968">
    <property type="protein sequence ID" value="KAK3918926.1"/>
    <property type="molecule type" value="Genomic_DNA"/>
</dbReference>
<dbReference type="SUPFAM" id="SSF51197">
    <property type="entry name" value="Clavaminate synthase-like"/>
    <property type="match status" value="1"/>
</dbReference>
<evidence type="ECO:0000313" key="2">
    <source>
        <dbReference type="EMBL" id="KAK3918926.1"/>
    </source>
</evidence>
<evidence type="ECO:0000259" key="1">
    <source>
        <dbReference type="PROSITE" id="PS51184"/>
    </source>
</evidence>
<dbReference type="Gene3D" id="2.60.120.650">
    <property type="entry name" value="Cupin"/>
    <property type="match status" value="1"/>
</dbReference>
<dbReference type="SMART" id="SM00558">
    <property type="entry name" value="JmjC"/>
    <property type="match status" value="1"/>
</dbReference>
<dbReference type="PANTHER" id="PTHR10694">
    <property type="entry name" value="LYSINE-SPECIFIC DEMETHYLASE"/>
    <property type="match status" value="1"/>
</dbReference>
<dbReference type="PROSITE" id="PS51184">
    <property type="entry name" value="JMJC"/>
    <property type="match status" value="1"/>
</dbReference>
<dbReference type="GO" id="GO:0051864">
    <property type="term" value="F:histone H3K36 demethylase activity"/>
    <property type="evidence" value="ECO:0007669"/>
    <property type="project" value="TreeGrafter"/>
</dbReference>
<dbReference type="AlphaFoldDB" id="A0AAE1HCR8"/>
<protein>
    <submittedName>
        <fullName evidence="2">Lysine-specific demethylase 4</fullName>
    </submittedName>
</protein>
<feature type="domain" description="JmjC" evidence="1">
    <location>
        <begin position="125"/>
        <end position="299"/>
    </location>
</feature>
<gene>
    <name evidence="2" type="ORF">KUF71_001050</name>
</gene>
<dbReference type="GO" id="GO:0010468">
    <property type="term" value="P:regulation of gene expression"/>
    <property type="evidence" value="ECO:0007669"/>
    <property type="project" value="TreeGrafter"/>
</dbReference>
<sequence>MCPTCVFINILIPRTSSFSTTILEAEGQEAVVNHVFAHMKSTARFVKNPSMKKKSLSSVQIASSKQKYNSFVEKFDKMSIGEKAQAAMKMVRADRRVENEGCPCVDEVDDDHPSREGGVMYASGIPVEPGDDFRISSHYQMIFMGVTTMNRLLTEHYHGVTRPMLYYGTTHSFAPAHVEDLSLFSVNFLHHGHPKLWIVVPPHAVNRLRNCIMDSKTINGHSTCPNGPLGHKYFIPTPEWMEEQKIPYNVIIQRPKQAVLLYPNAAHWVVNLGMNCAEASNYVSCHAASRKKKVSCLNGISA</sequence>
<reference evidence="2" key="2">
    <citation type="journal article" date="2023" name="BMC Genomics">
        <title>Pest status, molecular evolution, and epigenetic factors derived from the genome assembly of Frankliniella fusca, a thysanopteran phytovirus vector.</title>
        <authorList>
            <person name="Catto M.A."/>
            <person name="Labadie P.E."/>
            <person name="Jacobson A.L."/>
            <person name="Kennedy G.G."/>
            <person name="Srinivasan R."/>
            <person name="Hunt B.G."/>
        </authorList>
    </citation>
    <scope>NUCLEOTIDE SEQUENCE</scope>
    <source>
        <strain evidence="2">PL_HMW_Pooled</strain>
    </source>
</reference>
<comment type="caution">
    <text evidence="2">The sequence shown here is derived from an EMBL/GenBank/DDBJ whole genome shotgun (WGS) entry which is preliminary data.</text>
</comment>
<dbReference type="InterPro" id="IPR003347">
    <property type="entry name" value="JmjC_dom"/>
</dbReference>
<keyword evidence="3" id="KW-1185">Reference proteome</keyword>
<dbReference type="GO" id="GO:0005634">
    <property type="term" value="C:nucleus"/>
    <property type="evidence" value="ECO:0007669"/>
    <property type="project" value="TreeGrafter"/>
</dbReference>
<proteinExistence type="predicted"/>
<accession>A0AAE1HCR8</accession>
<evidence type="ECO:0000313" key="3">
    <source>
        <dbReference type="Proteomes" id="UP001219518"/>
    </source>
</evidence>
<name>A0AAE1HCR8_9NEOP</name>
<dbReference type="PANTHER" id="PTHR10694:SF7">
    <property type="entry name" value="[HISTONE H3]-TRIMETHYL-L-LYSINE(9) DEMETHYLASE"/>
    <property type="match status" value="1"/>
</dbReference>
<dbReference type="Proteomes" id="UP001219518">
    <property type="component" value="Unassembled WGS sequence"/>
</dbReference>
<dbReference type="GO" id="GO:0032454">
    <property type="term" value="F:histone H3K9 demethylase activity"/>
    <property type="evidence" value="ECO:0007669"/>
    <property type="project" value="TreeGrafter"/>
</dbReference>
<organism evidence="2 3">
    <name type="scientific">Frankliniella fusca</name>
    <dbReference type="NCBI Taxonomy" id="407009"/>
    <lineage>
        <taxon>Eukaryota</taxon>
        <taxon>Metazoa</taxon>
        <taxon>Ecdysozoa</taxon>
        <taxon>Arthropoda</taxon>
        <taxon>Hexapoda</taxon>
        <taxon>Insecta</taxon>
        <taxon>Pterygota</taxon>
        <taxon>Neoptera</taxon>
        <taxon>Paraneoptera</taxon>
        <taxon>Thysanoptera</taxon>
        <taxon>Terebrantia</taxon>
        <taxon>Thripoidea</taxon>
        <taxon>Thripidae</taxon>
        <taxon>Frankliniella</taxon>
    </lineage>
</organism>
<dbReference type="GO" id="GO:0000785">
    <property type="term" value="C:chromatin"/>
    <property type="evidence" value="ECO:0007669"/>
    <property type="project" value="TreeGrafter"/>
</dbReference>